<dbReference type="Pfam" id="PF00627">
    <property type="entry name" value="UBA"/>
    <property type="match status" value="1"/>
</dbReference>
<dbReference type="SMART" id="SM00165">
    <property type="entry name" value="UBA"/>
    <property type="match status" value="1"/>
</dbReference>
<evidence type="ECO:0000259" key="2">
    <source>
        <dbReference type="PROSITE" id="PS50030"/>
    </source>
</evidence>
<dbReference type="EMBL" id="KQ257462">
    <property type="protein sequence ID" value="KNC97806.1"/>
    <property type="molecule type" value="Genomic_DNA"/>
</dbReference>
<dbReference type="InterPro" id="IPR015940">
    <property type="entry name" value="UBA"/>
</dbReference>
<evidence type="ECO:0000259" key="3">
    <source>
        <dbReference type="PROSITE" id="PS50053"/>
    </source>
</evidence>
<dbReference type="STRING" id="645134.A0A0L0H9W7"/>
<name>A0A0L0H9W7_SPIPD</name>
<dbReference type="InterPro" id="IPR009060">
    <property type="entry name" value="UBA-like_sf"/>
</dbReference>
<dbReference type="PROSITE" id="PS50053">
    <property type="entry name" value="UBIQUITIN_2"/>
    <property type="match status" value="1"/>
</dbReference>
<dbReference type="SUPFAM" id="SSF46934">
    <property type="entry name" value="UBA-like"/>
    <property type="match status" value="1"/>
</dbReference>
<feature type="region of interest" description="Disordered" evidence="1">
    <location>
        <begin position="77"/>
        <end position="114"/>
    </location>
</feature>
<gene>
    <name evidence="4" type="ORF">SPPG_06801</name>
</gene>
<dbReference type="InterPro" id="IPR015496">
    <property type="entry name" value="Ubiquilin"/>
</dbReference>
<dbReference type="Gene3D" id="1.10.8.10">
    <property type="entry name" value="DNA helicase RuvA subunit, C-terminal domain"/>
    <property type="match status" value="1"/>
</dbReference>
<feature type="domain" description="Ubiquitin-like" evidence="3">
    <location>
        <begin position="4"/>
        <end position="75"/>
    </location>
</feature>
<dbReference type="Pfam" id="PF00240">
    <property type="entry name" value="ubiquitin"/>
    <property type="match status" value="1"/>
</dbReference>
<sequence>MPEITIKIKQANESAFSITIDAESTVLALKEKIQADGPGNVPVSQQRLIFAGKVLKDEDLLTTYKMAEGNTVHMVRGSTKTAAPSGTSTAASGTTPAASGTTEPPRSAPAGVPPFNPLAAMFGAGAAGGDAPEANPFAAFGGGQGAGAGLDPSMLSALFSNPAVSQSISQLMSNPQILESLTAANPALSSMMTPQVREMMNSQEFRQMMSDPNMMRTMMQMGPMMAAMGGMGGMGGMGQQQGASPFNMFAPQPTAGTPTGTPTSTAGTPTTAPLFNPALLQMLMGGNPNAAGLAPQDSRPPEERFATQLRQLQEMGFFDATENVRALTLTNGNVEAAVEWLFSHPPGGMR</sequence>
<evidence type="ECO:0000313" key="4">
    <source>
        <dbReference type="EMBL" id="KNC97806.1"/>
    </source>
</evidence>
<dbReference type="PROSITE" id="PS50030">
    <property type="entry name" value="UBA"/>
    <property type="match status" value="1"/>
</dbReference>
<proteinExistence type="predicted"/>
<dbReference type="SMART" id="SM00727">
    <property type="entry name" value="STI1"/>
    <property type="match status" value="2"/>
</dbReference>
<dbReference type="GO" id="GO:0030474">
    <property type="term" value="P:spindle pole body duplication"/>
    <property type="evidence" value="ECO:0007669"/>
    <property type="project" value="EnsemblFungi"/>
</dbReference>
<dbReference type="OMA" id="PGMDMFG"/>
<protein>
    <recommendedName>
        <fullName evidence="6">Ubiquitin-like domain-containing protein</fullName>
    </recommendedName>
</protein>
<evidence type="ECO:0000256" key="1">
    <source>
        <dbReference type="SAM" id="MobiDB-lite"/>
    </source>
</evidence>
<feature type="compositionally biased region" description="Low complexity" evidence="1">
    <location>
        <begin position="77"/>
        <end position="105"/>
    </location>
</feature>
<dbReference type="InterPro" id="IPR029071">
    <property type="entry name" value="Ubiquitin-like_domsf"/>
</dbReference>
<dbReference type="GO" id="GO:0036435">
    <property type="term" value="F:K48-linked polyubiquitin modification-dependent protein binding"/>
    <property type="evidence" value="ECO:0007669"/>
    <property type="project" value="EnsemblFungi"/>
</dbReference>
<dbReference type="VEuPathDB" id="FungiDB:SPPG_06801"/>
<dbReference type="GO" id="GO:0072665">
    <property type="term" value="P:protein localization to vacuole"/>
    <property type="evidence" value="ECO:0007669"/>
    <property type="project" value="EnsemblFungi"/>
</dbReference>
<accession>A0A0L0H9W7</accession>
<dbReference type="CDD" id="cd14399">
    <property type="entry name" value="UBA_PLICs"/>
    <property type="match status" value="1"/>
</dbReference>
<reference evidence="4 5" key="1">
    <citation type="submission" date="2009-08" db="EMBL/GenBank/DDBJ databases">
        <title>The Genome Sequence of Spizellomyces punctatus strain DAOM BR117.</title>
        <authorList>
            <consortium name="The Broad Institute Genome Sequencing Platform"/>
            <person name="Russ C."/>
            <person name="Cuomo C."/>
            <person name="Shea T."/>
            <person name="Young S.K."/>
            <person name="Zeng Q."/>
            <person name="Koehrsen M."/>
            <person name="Haas B."/>
            <person name="Borodovsky M."/>
            <person name="Guigo R."/>
            <person name="Alvarado L."/>
            <person name="Berlin A."/>
            <person name="Bochicchio J."/>
            <person name="Borenstein D."/>
            <person name="Chapman S."/>
            <person name="Chen Z."/>
            <person name="Engels R."/>
            <person name="Freedman E."/>
            <person name="Gellesch M."/>
            <person name="Goldberg J."/>
            <person name="Griggs A."/>
            <person name="Gujja S."/>
            <person name="Heiman D."/>
            <person name="Hepburn T."/>
            <person name="Howarth C."/>
            <person name="Jen D."/>
            <person name="Larson L."/>
            <person name="Lewis B."/>
            <person name="Mehta T."/>
            <person name="Park D."/>
            <person name="Pearson M."/>
            <person name="Roberts A."/>
            <person name="Saif S."/>
            <person name="Shenoy N."/>
            <person name="Sisk P."/>
            <person name="Stolte C."/>
            <person name="Sykes S."/>
            <person name="Thomson T."/>
            <person name="Walk T."/>
            <person name="White J."/>
            <person name="Yandava C."/>
            <person name="Burger G."/>
            <person name="Gray M.W."/>
            <person name="Holland P.W.H."/>
            <person name="King N."/>
            <person name="Lang F.B.F."/>
            <person name="Roger A.J."/>
            <person name="Ruiz-Trillo I."/>
            <person name="Lander E."/>
            <person name="Nusbaum C."/>
        </authorList>
    </citation>
    <scope>NUCLEOTIDE SEQUENCE [LARGE SCALE GENOMIC DNA]</scope>
    <source>
        <strain evidence="4 5">DAOM BR117</strain>
    </source>
</reference>
<dbReference type="CDD" id="cd16106">
    <property type="entry name" value="Ubl_Dsk2p_like"/>
    <property type="match status" value="1"/>
</dbReference>
<evidence type="ECO:0000313" key="5">
    <source>
        <dbReference type="Proteomes" id="UP000053201"/>
    </source>
</evidence>
<dbReference type="GeneID" id="27690079"/>
<dbReference type="SUPFAM" id="SSF54236">
    <property type="entry name" value="Ubiquitin-like"/>
    <property type="match status" value="1"/>
</dbReference>
<dbReference type="InterPro" id="IPR000626">
    <property type="entry name" value="Ubiquitin-like_dom"/>
</dbReference>
<dbReference type="GO" id="GO:0036503">
    <property type="term" value="P:ERAD pathway"/>
    <property type="evidence" value="ECO:0007669"/>
    <property type="project" value="EnsemblFungi"/>
</dbReference>
<dbReference type="Gene3D" id="3.10.20.90">
    <property type="entry name" value="Phosphatidylinositol 3-kinase Catalytic Subunit, Chain A, domain 1"/>
    <property type="match status" value="1"/>
</dbReference>
<dbReference type="eggNOG" id="KOG0010">
    <property type="taxonomic scope" value="Eukaryota"/>
</dbReference>
<dbReference type="RefSeq" id="XP_016605846.1">
    <property type="nucleotide sequence ID" value="XM_016755000.1"/>
</dbReference>
<dbReference type="GO" id="GO:0005829">
    <property type="term" value="C:cytosol"/>
    <property type="evidence" value="ECO:0007669"/>
    <property type="project" value="TreeGrafter"/>
</dbReference>
<dbReference type="InterPro" id="IPR006636">
    <property type="entry name" value="STI1_HS-bd"/>
</dbReference>
<dbReference type="GO" id="GO:0030674">
    <property type="term" value="F:protein-macromolecule adaptor activity"/>
    <property type="evidence" value="ECO:0007669"/>
    <property type="project" value="EnsemblFungi"/>
</dbReference>
<organism evidence="4 5">
    <name type="scientific">Spizellomyces punctatus (strain DAOM BR117)</name>
    <dbReference type="NCBI Taxonomy" id="645134"/>
    <lineage>
        <taxon>Eukaryota</taxon>
        <taxon>Fungi</taxon>
        <taxon>Fungi incertae sedis</taxon>
        <taxon>Chytridiomycota</taxon>
        <taxon>Chytridiomycota incertae sedis</taxon>
        <taxon>Chytridiomycetes</taxon>
        <taxon>Spizellomycetales</taxon>
        <taxon>Spizellomycetaceae</taxon>
        <taxon>Spizellomyces</taxon>
    </lineage>
</organism>
<dbReference type="SMART" id="SM00213">
    <property type="entry name" value="UBQ"/>
    <property type="match status" value="1"/>
</dbReference>
<dbReference type="AlphaFoldDB" id="A0A0L0H9W7"/>
<dbReference type="PANTHER" id="PTHR10677">
    <property type="entry name" value="UBIQUILIN"/>
    <property type="match status" value="1"/>
</dbReference>
<evidence type="ECO:0008006" key="6">
    <source>
        <dbReference type="Google" id="ProtNLM"/>
    </source>
</evidence>
<dbReference type="FunCoup" id="A0A0L0H9W7">
    <property type="interactions" value="394"/>
</dbReference>
<keyword evidence="5" id="KW-1185">Reference proteome</keyword>
<dbReference type="Proteomes" id="UP000053201">
    <property type="component" value="Unassembled WGS sequence"/>
</dbReference>
<feature type="domain" description="UBA" evidence="2">
    <location>
        <begin position="300"/>
        <end position="344"/>
    </location>
</feature>
<dbReference type="OrthoDB" id="267397at2759"/>
<dbReference type="GO" id="GO:0006511">
    <property type="term" value="P:ubiquitin-dependent protein catabolic process"/>
    <property type="evidence" value="ECO:0007669"/>
    <property type="project" value="TreeGrafter"/>
</dbReference>
<dbReference type="PANTHER" id="PTHR10677:SF3">
    <property type="entry name" value="FI07626P-RELATED"/>
    <property type="match status" value="1"/>
</dbReference>
<dbReference type="InParanoid" id="A0A0L0H9W7"/>